<evidence type="ECO:0008006" key="3">
    <source>
        <dbReference type="Google" id="ProtNLM"/>
    </source>
</evidence>
<gene>
    <name evidence="1" type="ORF">HA49_11835</name>
</gene>
<dbReference type="STRING" id="642227.HA49_11835"/>
<dbReference type="InterPro" id="IPR009216">
    <property type="entry name" value="Virulence_factor_SrfB"/>
</dbReference>
<keyword evidence="2" id="KW-1185">Reference proteome</keyword>
<dbReference type="RefSeq" id="WP_038020571.1">
    <property type="nucleotide sequence ID" value="NZ_JPKR02000003.1"/>
</dbReference>
<evidence type="ECO:0000313" key="2">
    <source>
        <dbReference type="Proteomes" id="UP000029577"/>
    </source>
</evidence>
<accession>A0A095T860</accession>
<protein>
    <recommendedName>
        <fullName evidence="3">Virulence factor SrfB</fullName>
    </recommendedName>
</protein>
<dbReference type="AlphaFoldDB" id="A0A095T860"/>
<dbReference type="EMBL" id="JPKR02000003">
    <property type="protein sequence ID" value="KGD72902.1"/>
    <property type="molecule type" value="Genomic_DNA"/>
</dbReference>
<dbReference type="Pfam" id="PF07520">
    <property type="entry name" value="SrfB"/>
    <property type="match status" value="1"/>
</dbReference>
<dbReference type="Proteomes" id="UP000029577">
    <property type="component" value="Unassembled WGS sequence"/>
</dbReference>
<dbReference type="eggNOG" id="COG4457">
    <property type="taxonomic scope" value="Bacteria"/>
</dbReference>
<name>A0A095T860_9GAMM</name>
<reference evidence="1" key="1">
    <citation type="submission" date="2014-12" db="EMBL/GenBank/DDBJ databases">
        <title>The draft genome of the Tatumella morbirosei type strain, LMG23360T isolated from pineapple rot.</title>
        <authorList>
            <person name="Smits T.H."/>
            <person name="Palmer M."/>
            <person name="Venter S.N."/>
            <person name="Duffy B."/>
            <person name="Steenkamp E.T."/>
            <person name="Chan W.Y."/>
            <person name="Coutinho T.A."/>
            <person name="Coetzee M.P."/>
            <person name="De Maayer P."/>
        </authorList>
    </citation>
    <scope>NUCLEOTIDE SEQUENCE [LARGE SCALE GENOMIC DNA]</scope>
    <source>
        <strain evidence="1">LMG 23360</strain>
    </source>
</reference>
<sequence length="996" mass="110824">MHPTLKNQRYSLLANSGIQFLDWTIAKTTDNPLRYFVRSKASGPLVHAVPDKLPGSFRLPSAGEGDDEIVRPEYQYPLYDSLEVYAGHWLPVPFLRLSPEELCDSGPDNWARVFISPCTSDDSPRTLTLAFDTTTGGTQTRHLQPDHSDCDDGQRFIPGWQTIQIASFLEHRWLNDWISLAFSRQATDDRATSARFTYQAHYLNLLEVIASTLPCHEITLLPADETIQPVSVSLFLDLGNSHSCGIISEQHQTDDNPLLHSRELMLRDLSMPGKEGSLLFSSNVAFAPCPLDIRDCSVASGRSSAFLWPSLVRTGDEAERLTRELNRSEGMQGVSSPRRYLWDDTTPARRWYYPASGDDEPAPAVVSAFTLLINDQAETLCELAREQQFPVLHASYPRSSLLMFMICELICQAFCQMNSHHHRQLMPEYSAPRQLHSVVMTLPAAMSAAEKQKVLTLTRQALALIRQSMTYSTDASGRRTVTDYWRQLPRVRADVDEASCGQLTWLYQQLYGTPVTGDPCTHLLNRWQRPEGRLPPNGLRIALIDIGGGTTDVSVTDYLPVATATPVPVALRPGLLYRAGYPLAGEDLLYDMIKSFLLPALEHHLTRQGFERSWAIIRQLFTPGASCEGDTPWRQQFARQFFRPLAISILAFSQQSASDSDDQDVPQRTALDWLPAIPEYQVIDYFSVRVAEISGSDAECQLLAMPLSVTHQDIDAFFSSNNFRAGKLLQKICDNVTDLHPDVLLISGKSAALPAIHRLLTRHSPLPDSHIITLGGMTASESMPFCRDGELADGKCSAVTGALIHQLTRSQRFYPRYLVAGQLRPANIICELGLINADLSLPASQVVLQLPPIITAGASFIFSVFLQLRLSLGYRTSQDDQLPASPLFTLLIEPQQQVEHGCDDGVTVNLCWQADNDGQFSRLPVVTQVTDSQQNKLPISLVGIRLNTLATHGQQFPAYWTDDGRITVTESLDQNRSPSPPAIAAIPPKVEVLRQN</sequence>
<comment type="caution">
    <text evidence="1">The sequence shown here is derived from an EMBL/GenBank/DDBJ whole genome shotgun (WGS) entry which is preliminary data.</text>
</comment>
<evidence type="ECO:0000313" key="1">
    <source>
        <dbReference type="EMBL" id="KGD72902.1"/>
    </source>
</evidence>
<organism evidence="1 2">
    <name type="scientific">Tatumella morbirosei</name>
    <dbReference type="NCBI Taxonomy" id="642227"/>
    <lineage>
        <taxon>Bacteria</taxon>
        <taxon>Pseudomonadati</taxon>
        <taxon>Pseudomonadota</taxon>
        <taxon>Gammaproteobacteria</taxon>
        <taxon>Enterobacterales</taxon>
        <taxon>Erwiniaceae</taxon>
        <taxon>Tatumella</taxon>
    </lineage>
</organism>
<proteinExistence type="predicted"/>